<dbReference type="GO" id="GO:0008270">
    <property type="term" value="F:zinc ion binding"/>
    <property type="evidence" value="ECO:0007669"/>
    <property type="project" value="UniProtKB-KW"/>
</dbReference>
<dbReference type="Gene3D" id="1.20.120.910">
    <property type="entry name" value="DksA, coiled-coil domain"/>
    <property type="match status" value="1"/>
</dbReference>
<evidence type="ECO:0000313" key="7">
    <source>
        <dbReference type="Proteomes" id="UP000034690"/>
    </source>
</evidence>
<comment type="caution">
    <text evidence="4">Lacks conserved residue(s) required for the propagation of feature annotation.</text>
</comment>
<proteinExistence type="predicted"/>
<protein>
    <submittedName>
        <fullName evidence="6">Transcriptional regulator, TraR/DksA family</fullName>
    </submittedName>
</protein>
<keyword evidence="3" id="KW-0862">Zinc</keyword>
<evidence type="ECO:0000256" key="4">
    <source>
        <dbReference type="PROSITE-ProRule" id="PRU00510"/>
    </source>
</evidence>
<gene>
    <name evidence="6" type="ORF">UT40_C0009G0004</name>
</gene>
<dbReference type="PROSITE" id="PS51128">
    <property type="entry name" value="ZF_DKSA_2"/>
    <property type="match status" value="1"/>
</dbReference>
<dbReference type="Proteomes" id="UP000034690">
    <property type="component" value="Unassembled WGS sequence"/>
</dbReference>
<evidence type="ECO:0000256" key="1">
    <source>
        <dbReference type="ARBA" id="ARBA00022723"/>
    </source>
</evidence>
<keyword evidence="2" id="KW-0863">Zinc-finger</keyword>
<feature type="domain" description="Zinc finger DksA/TraR C4-type" evidence="5">
    <location>
        <begin position="85"/>
        <end position="113"/>
    </location>
</feature>
<accession>A0A0G0NCF6</accession>
<evidence type="ECO:0000259" key="5">
    <source>
        <dbReference type="Pfam" id="PF01258"/>
    </source>
</evidence>
<comment type="caution">
    <text evidence="6">The sequence shown here is derived from an EMBL/GenBank/DDBJ whole genome shotgun (WGS) entry which is preliminary data.</text>
</comment>
<keyword evidence="1" id="KW-0479">Metal-binding</keyword>
<evidence type="ECO:0000313" key="6">
    <source>
        <dbReference type="EMBL" id="KKR13839.1"/>
    </source>
</evidence>
<dbReference type="PANTHER" id="PTHR33823:SF4">
    <property type="entry name" value="GENERAL STRESS PROTEIN 16O"/>
    <property type="match status" value="1"/>
</dbReference>
<dbReference type="EMBL" id="LBWQ01000009">
    <property type="protein sequence ID" value="KKR13839.1"/>
    <property type="molecule type" value="Genomic_DNA"/>
</dbReference>
<evidence type="ECO:0000256" key="3">
    <source>
        <dbReference type="ARBA" id="ARBA00022833"/>
    </source>
</evidence>
<dbReference type="Pfam" id="PF01258">
    <property type="entry name" value="zf-dskA_traR"/>
    <property type="match status" value="1"/>
</dbReference>
<evidence type="ECO:0000256" key="2">
    <source>
        <dbReference type="ARBA" id="ARBA00022771"/>
    </source>
</evidence>
<organism evidence="6 7">
    <name type="scientific">Candidatus Woesebacteria bacterium GW2011_GWA1_39_21b</name>
    <dbReference type="NCBI Taxonomy" id="1618551"/>
    <lineage>
        <taxon>Bacteria</taxon>
        <taxon>Candidatus Woeseibacteriota</taxon>
    </lineage>
</organism>
<name>A0A0G0NCF6_9BACT</name>
<sequence>METDKFKIKLEEEKARIESALSDIGERDPRNTENWDIKADDTSEVTFHDEVADRFEEMDERKATEFSLETELRAINDALTAIESGRYGQCQVCQKEIELDRLEANPSARTCKEHLDS</sequence>
<dbReference type="PANTHER" id="PTHR33823">
    <property type="entry name" value="RNA POLYMERASE-BINDING TRANSCRIPTION FACTOR DKSA-RELATED"/>
    <property type="match status" value="1"/>
</dbReference>
<dbReference type="SUPFAM" id="SSF57716">
    <property type="entry name" value="Glucocorticoid receptor-like (DNA-binding domain)"/>
    <property type="match status" value="1"/>
</dbReference>
<reference evidence="6 7" key="1">
    <citation type="journal article" date="2015" name="Nature">
        <title>rRNA introns, odd ribosomes, and small enigmatic genomes across a large radiation of phyla.</title>
        <authorList>
            <person name="Brown C.T."/>
            <person name="Hug L.A."/>
            <person name="Thomas B.C."/>
            <person name="Sharon I."/>
            <person name="Castelle C.J."/>
            <person name="Singh A."/>
            <person name="Wilkins M.J."/>
            <person name="Williams K.H."/>
            <person name="Banfield J.F."/>
        </authorList>
    </citation>
    <scope>NUCLEOTIDE SEQUENCE [LARGE SCALE GENOMIC DNA]</scope>
</reference>
<dbReference type="InterPro" id="IPR000962">
    <property type="entry name" value="Znf_DskA_TraR"/>
</dbReference>
<dbReference type="AlphaFoldDB" id="A0A0G0NCF6"/>